<dbReference type="Gene3D" id="1.10.287.950">
    <property type="entry name" value="Methyl-accepting chemotaxis protein"/>
    <property type="match status" value="1"/>
</dbReference>
<dbReference type="CDD" id="cd06225">
    <property type="entry name" value="HAMP"/>
    <property type="match status" value="1"/>
</dbReference>
<evidence type="ECO:0000256" key="8">
    <source>
        <dbReference type="SAM" id="Phobius"/>
    </source>
</evidence>
<dbReference type="GO" id="GO:0005886">
    <property type="term" value="C:plasma membrane"/>
    <property type="evidence" value="ECO:0007669"/>
    <property type="project" value="UniProtKB-SubCell"/>
</dbReference>
<dbReference type="RefSeq" id="WP_209391847.1">
    <property type="nucleotide sequence ID" value="NZ_CP065424.1"/>
</dbReference>
<evidence type="ECO:0000256" key="2">
    <source>
        <dbReference type="ARBA" id="ARBA00022475"/>
    </source>
</evidence>
<evidence type="ECO:0000259" key="9">
    <source>
        <dbReference type="PROSITE" id="PS50111"/>
    </source>
</evidence>
<dbReference type="CDD" id="cd11386">
    <property type="entry name" value="MCP_signal"/>
    <property type="match status" value="1"/>
</dbReference>
<dbReference type="InterPro" id="IPR004089">
    <property type="entry name" value="MCPsignal_dom"/>
</dbReference>
<gene>
    <name evidence="11" type="ORF">BWZ43_22610</name>
</gene>
<evidence type="ECO:0000259" key="10">
    <source>
        <dbReference type="PROSITE" id="PS50885"/>
    </source>
</evidence>
<evidence type="ECO:0000256" key="4">
    <source>
        <dbReference type="ARBA" id="ARBA00023224"/>
    </source>
</evidence>
<sequence>MRSIFSFKSIKAKMLFGFSLVILLVIGLGIYNFSVTVSSNKTAQNIANSELPLLSANKGLVATIANRIATARGYVLFGGDYKDRFNAYTEEGQKYEAIVRGVHASDEFNRLMDQTKEWREFIQDKVFDEYDKGNVEKAKDNLQESITIGRDLLNGYQKLADESEKEINQKEQDVIESGQTSLLVGTIVTILVIIISFAVAFITSNKISKPIKHVMQRMKLIANGDLSQEPLQTTLKDEVGHLIIATNEMNRQTRDLLNRINTVSGSVTSQSEELSQSANEVKSGSEQIAITMQELASGTEVQANNTNELSSIMGSFTLKVEEANEKGKLIQQSSNQVLSMSSEGKKLMESSNEQMAKIDQIVQGAVQKVQSLDSQSREISTLVSVINDIAEQTNLLALNAAIEAARAGEHGKGFAVVADEVRKLAEQVSHSVTDITSIVINIQKESGMVAESLLNGYSEVEKGTSQIQTTGKTFTEINEAVIKMVNSITTISDSLSEMEDSSLKMNRSIEEIASISQESAAGVEQTSASSQQISSSMEEIAGNSEDLSKLAEELNALVNQFKL</sequence>
<comment type="caution">
    <text evidence="11">The sequence shown here is derived from an EMBL/GenBank/DDBJ whole genome shotgun (WGS) entry which is preliminary data.</text>
</comment>
<dbReference type="AlphaFoldDB" id="A0A8E2LD08"/>
<name>A0A8E2LD08_9BACI</name>
<evidence type="ECO:0000256" key="3">
    <source>
        <dbReference type="ARBA" id="ARBA00023136"/>
    </source>
</evidence>
<dbReference type="PROSITE" id="PS50111">
    <property type="entry name" value="CHEMOTAXIS_TRANSDUC_2"/>
    <property type="match status" value="1"/>
</dbReference>
<feature type="domain" description="Methyl-accepting transducer" evidence="9">
    <location>
        <begin position="277"/>
        <end position="534"/>
    </location>
</feature>
<protein>
    <submittedName>
        <fullName evidence="11">Chemotaxis protein</fullName>
    </submittedName>
</protein>
<reference evidence="11 12" key="1">
    <citation type="submission" date="2017-01" db="EMBL/GenBank/DDBJ databases">
        <title>Draft genome sequence of Bacillus oleronius.</title>
        <authorList>
            <person name="Allam M."/>
        </authorList>
    </citation>
    <scope>NUCLEOTIDE SEQUENCE [LARGE SCALE GENOMIC DNA]</scope>
    <source>
        <strain evidence="11 12">DSM 9356</strain>
    </source>
</reference>
<proteinExistence type="inferred from homology"/>
<evidence type="ECO:0000256" key="7">
    <source>
        <dbReference type="SAM" id="MobiDB-lite"/>
    </source>
</evidence>
<dbReference type="PROSITE" id="PS50885">
    <property type="entry name" value="HAMP"/>
    <property type="match status" value="1"/>
</dbReference>
<feature type="region of interest" description="Disordered" evidence="7">
    <location>
        <begin position="520"/>
        <end position="545"/>
    </location>
</feature>
<dbReference type="PANTHER" id="PTHR32089:SF114">
    <property type="entry name" value="METHYL-ACCEPTING CHEMOTAXIS PROTEIN MCPB"/>
    <property type="match status" value="1"/>
</dbReference>
<dbReference type="PANTHER" id="PTHR32089">
    <property type="entry name" value="METHYL-ACCEPTING CHEMOTAXIS PROTEIN MCPB"/>
    <property type="match status" value="1"/>
</dbReference>
<accession>A0A8E2LD08</accession>
<dbReference type="SMART" id="SM00283">
    <property type="entry name" value="MA"/>
    <property type="match status" value="1"/>
</dbReference>
<dbReference type="SUPFAM" id="SSF58104">
    <property type="entry name" value="Methyl-accepting chemotaxis protein (MCP) signaling domain"/>
    <property type="match status" value="1"/>
</dbReference>
<keyword evidence="8" id="KW-1133">Transmembrane helix</keyword>
<feature type="transmembrane region" description="Helical" evidence="8">
    <location>
        <begin position="182"/>
        <end position="202"/>
    </location>
</feature>
<comment type="subcellular location">
    <subcellularLocation>
        <location evidence="1">Cell membrane</location>
    </subcellularLocation>
</comment>
<dbReference type="GO" id="GO:0007165">
    <property type="term" value="P:signal transduction"/>
    <property type="evidence" value="ECO:0007669"/>
    <property type="project" value="UniProtKB-KW"/>
</dbReference>
<dbReference type="Pfam" id="PF00015">
    <property type="entry name" value="MCPsignal"/>
    <property type="match status" value="1"/>
</dbReference>
<dbReference type="Pfam" id="PF00672">
    <property type="entry name" value="HAMP"/>
    <property type="match status" value="1"/>
</dbReference>
<organism evidence="11 12">
    <name type="scientific">Heyndrickxia oleronia</name>
    <dbReference type="NCBI Taxonomy" id="38875"/>
    <lineage>
        <taxon>Bacteria</taxon>
        <taxon>Bacillati</taxon>
        <taxon>Bacillota</taxon>
        <taxon>Bacilli</taxon>
        <taxon>Bacillales</taxon>
        <taxon>Bacillaceae</taxon>
        <taxon>Heyndrickxia</taxon>
    </lineage>
</organism>
<feature type="compositionally biased region" description="Low complexity" evidence="7">
    <location>
        <begin position="520"/>
        <end position="541"/>
    </location>
</feature>
<evidence type="ECO:0000256" key="5">
    <source>
        <dbReference type="ARBA" id="ARBA00029447"/>
    </source>
</evidence>
<dbReference type="EMBL" id="MTLA01000366">
    <property type="protein sequence ID" value="OOP66127.1"/>
    <property type="molecule type" value="Genomic_DNA"/>
</dbReference>
<comment type="similarity">
    <text evidence="5">Belongs to the methyl-accepting chemotaxis (MCP) protein family.</text>
</comment>
<keyword evidence="8" id="KW-0812">Transmembrane</keyword>
<dbReference type="Proteomes" id="UP000189761">
    <property type="component" value="Unassembled WGS sequence"/>
</dbReference>
<keyword evidence="12" id="KW-1185">Reference proteome</keyword>
<dbReference type="InterPro" id="IPR003660">
    <property type="entry name" value="HAMP_dom"/>
</dbReference>
<evidence type="ECO:0000256" key="1">
    <source>
        <dbReference type="ARBA" id="ARBA00004236"/>
    </source>
</evidence>
<keyword evidence="2" id="KW-1003">Cell membrane</keyword>
<evidence type="ECO:0000256" key="6">
    <source>
        <dbReference type="PROSITE-ProRule" id="PRU00284"/>
    </source>
</evidence>
<keyword evidence="3 8" id="KW-0472">Membrane</keyword>
<evidence type="ECO:0000313" key="11">
    <source>
        <dbReference type="EMBL" id="OOP66127.1"/>
    </source>
</evidence>
<keyword evidence="4 6" id="KW-0807">Transducer</keyword>
<feature type="transmembrane region" description="Helical" evidence="8">
    <location>
        <begin position="12"/>
        <end position="31"/>
    </location>
</feature>
<evidence type="ECO:0000313" key="12">
    <source>
        <dbReference type="Proteomes" id="UP000189761"/>
    </source>
</evidence>
<feature type="domain" description="HAMP" evidence="10">
    <location>
        <begin position="205"/>
        <end position="258"/>
    </location>
</feature>